<dbReference type="Pfam" id="PF12698">
    <property type="entry name" value="ABC2_membrane_3"/>
    <property type="match status" value="2"/>
</dbReference>
<dbReference type="SMART" id="SM00382">
    <property type="entry name" value="AAA"/>
    <property type="match status" value="2"/>
</dbReference>
<reference evidence="19 20" key="1">
    <citation type="submission" date="2019-07" db="EMBL/GenBank/DDBJ databases">
        <title>Draft genome assembly of a fouling barnacle, Amphibalanus amphitrite (Darwin, 1854): The first reference genome for Thecostraca.</title>
        <authorList>
            <person name="Kim W."/>
        </authorList>
    </citation>
    <scope>NUCLEOTIDE SEQUENCE [LARGE SCALE GENOMIC DNA]</scope>
    <source>
        <strain evidence="19">SNU_AA5</strain>
        <tissue evidence="19">Soma without cirri and trophi</tissue>
    </source>
</reference>
<dbReference type="Gene3D" id="3.40.50.300">
    <property type="entry name" value="P-loop containing nucleotide triphosphate hydrolases"/>
    <property type="match status" value="2"/>
</dbReference>
<organism evidence="19 20">
    <name type="scientific">Amphibalanus amphitrite</name>
    <name type="common">Striped barnacle</name>
    <name type="synonym">Balanus amphitrite</name>
    <dbReference type="NCBI Taxonomy" id="1232801"/>
    <lineage>
        <taxon>Eukaryota</taxon>
        <taxon>Metazoa</taxon>
        <taxon>Ecdysozoa</taxon>
        <taxon>Arthropoda</taxon>
        <taxon>Crustacea</taxon>
        <taxon>Multicrustacea</taxon>
        <taxon>Cirripedia</taxon>
        <taxon>Thoracica</taxon>
        <taxon>Thoracicalcarea</taxon>
        <taxon>Balanomorpha</taxon>
        <taxon>Balanoidea</taxon>
        <taxon>Balanidae</taxon>
        <taxon>Amphibalaninae</taxon>
        <taxon>Amphibalanus</taxon>
    </lineage>
</organism>
<dbReference type="Pfam" id="PF00005">
    <property type="entry name" value="ABC_tran"/>
    <property type="match status" value="2"/>
</dbReference>
<keyword evidence="12 17" id="KW-0472">Membrane</keyword>
<keyword evidence="7" id="KW-0547">Nucleotide-binding</keyword>
<feature type="transmembrane region" description="Helical" evidence="17">
    <location>
        <begin position="1289"/>
        <end position="1310"/>
    </location>
</feature>
<dbReference type="Pfam" id="PF00858">
    <property type="entry name" value="ASC"/>
    <property type="match status" value="1"/>
</dbReference>
<dbReference type="OrthoDB" id="6512918at2759"/>
<feature type="transmembrane region" description="Helical" evidence="17">
    <location>
        <begin position="2392"/>
        <end position="2411"/>
    </location>
</feature>
<feature type="compositionally biased region" description="Low complexity" evidence="16">
    <location>
        <begin position="2133"/>
        <end position="2145"/>
    </location>
</feature>
<keyword evidence="11 15" id="KW-0406">Ion transport</keyword>
<dbReference type="PROSITE" id="PS00211">
    <property type="entry name" value="ABC_TRANSPORTER_1"/>
    <property type="match status" value="1"/>
</dbReference>
<feature type="transmembrane region" description="Helical" evidence="17">
    <location>
        <begin position="1554"/>
        <end position="1574"/>
    </location>
</feature>
<feature type="transmembrane region" description="Helical" evidence="17">
    <location>
        <begin position="1206"/>
        <end position="1223"/>
    </location>
</feature>
<feature type="transmembrane region" description="Helical" evidence="17">
    <location>
        <begin position="502"/>
        <end position="520"/>
    </location>
</feature>
<feature type="region of interest" description="Disordered" evidence="16">
    <location>
        <begin position="2126"/>
        <end position="2156"/>
    </location>
</feature>
<keyword evidence="20" id="KW-1185">Reference proteome</keyword>
<feature type="transmembrane region" description="Helical" evidence="17">
    <location>
        <begin position="2500"/>
        <end position="2517"/>
    </location>
</feature>
<feature type="transmembrane region" description="Helical" evidence="17">
    <location>
        <begin position="2275"/>
        <end position="2295"/>
    </location>
</feature>
<dbReference type="InterPro" id="IPR001873">
    <property type="entry name" value="ENaC"/>
</dbReference>
<dbReference type="InterPro" id="IPR003439">
    <property type="entry name" value="ABC_transporter-like_ATP-bd"/>
</dbReference>
<keyword evidence="14 15" id="KW-0407">Ion channel</keyword>
<feature type="domain" description="ABC transporter" evidence="18">
    <location>
        <begin position="577"/>
        <end position="806"/>
    </location>
</feature>
<dbReference type="FunFam" id="3.40.50.300:FF:000298">
    <property type="entry name" value="ATP-binding cassette sub-family A member 12"/>
    <property type="match status" value="1"/>
</dbReference>
<feature type="region of interest" description="Disordered" evidence="16">
    <location>
        <begin position="896"/>
        <end position="918"/>
    </location>
</feature>
<dbReference type="GO" id="GO:0005524">
    <property type="term" value="F:ATP binding"/>
    <property type="evidence" value="ECO:0007669"/>
    <property type="project" value="UniProtKB-KW"/>
</dbReference>
<dbReference type="CDD" id="cd03263">
    <property type="entry name" value="ABC_subfamily_A"/>
    <property type="match status" value="2"/>
</dbReference>
<feature type="transmembrane region" description="Helical" evidence="17">
    <location>
        <begin position="352"/>
        <end position="376"/>
    </location>
</feature>
<evidence type="ECO:0000259" key="18">
    <source>
        <dbReference type="PROSITE" id="PS50893"/>
    </source>
</evidence>
<dbReference type="Proteomes" id="UP000440578">
    <property type="component" value="Unassembled WGS sequence"/>
</dbReference>
<dbReference type="GO" id="GO:0140359">
    <property type="term" value="F:ABC-type transporter activity"/>
    <property type="evidence" value="ECO:0007669"/>
    <property type="project" value="InterPro"/>
</dbReference>
<dbReference type="InterPro" id="IPR026082">
    <property type="entry name" value="ABCA"/>
</dbReference>
<dbReference type="FunFam" id="3.40.50.300:FF:000327">
    <property type="entry name" value="ATP-binding cassette sub-family A member 3"/>
    <property type="match status" value="1"/>
</dbReference>
<sequence length="2524" mass="280103">MGKPQSGWSKFRLLMWKNWTLQRRHKVQAVLEVLLPLIFTSLLVLIRSLAESTVYTEPTLYTPISVDQLPNNSMVPVAGIDPAKVMSVLGGSSSAGGFPDIPDDVKECIKDLLPVSFLTSLAFGGLPQLERRKWVGFTPNTTFNTKLMADVQNRLGGSQHLQVQGFATEELMLLGLEGSLGQTIIGTGDRRMAGIVLPNADNVSDLNGHLEFKIRPRIPTAVTAFKPPSVWYTSLQFPPFQMLGPRNKDDNDGGSPGYYQNGFLALQHAVSAVLTERLAGRPVSEPAFAQRVPYPAYVDDQFLVVLQGWLPLVIMLSFIYPAINIVKNVVVEKEKRLKESMKMMGMPNWIHWMAWWAKSFIQLLVSICIMTLLLMVDWYAGPEGEAVLSQSDPSVIFVYLLLFTINSIAFCFMISTFFSKANSAATAAGVLFFVLFIPYNFLYLTYQTLTLSSKIAACIMSNTAMGFGGMLIAMWEGTGEGIQWSNVNRGVSPDDDFKMSHVFMMFVVDTVLYLLVAWYVEAVFPGEYGIAQPWYFPVSKRYWFGNQPHDDETVPVNNNSERADFFEAEPASGKAGIRIDQLSKRFSNGKLAVNNVSLNMYEGQITALLGHNGAGKTTTMSVLVGLFPASSGTALINGYDIRTEVDEVRASLGICPQHDVLFDELTVAEHIRFFCTLKGYDGDYREEIDNMLNILQLEDKRNAQSHTLSGGMKRKLSVGIALCGDSKVVLLDEPTSGMDPSARRSTWDLLQRERAGRTMLLTTHFMEEADLLGDRIAIMADGQLQCCGSSLFLKRKYGAGYHMVIVKEEGCDVEKITNTIQRFIPDIEYDQNIGAELSYVLPNEASAKFEEMFTELDERRAELKVSSYGASITTMEEVFIRVGEQSNPKVQEELRQRSEMANGGAGSRQTTPHGQDNVGFLPDVETLDVSGANGSHEMKPTLANFGSMRYMEEEEIEMVHRITIEKVPQERRNTSSFILFIQQFYAMLVKKTLYSIRNWVLTLVQIFLPIFFLSMALLVIMSFPGLADDPPLELKFTNYDGTNTPVWAEPGVPDAEELAAFVSTIDDTVIQVVNTTQFDNLTEYLLEKTLEDVPGFNQHYIAAVDLTSDGASGLAVTAVFNNQPFHSAGVAMKAVDESLLRYYTNDSSLQFKVINHPAPISAQTKLQMQLNGQSNGFNIAFNVAFGVSFLAASFVLFLVKEMVTKAKHLQFVSGVGITVFWLSNLVWDYISYLIPACGMLLTLLAFQEEGFIEPETQGTLMLLFVLYGYAMLPQTYLFSFTFTVPSSGFTRVALFNIFTGMATMVTVSVMRIPLLELLDVADILDWIFMILPNYALGMGMADIYSNYQGQQYCGTIACREQLCVLLDKLNMTNPCCKELGNCGEAGCVYFNDNYLALERLGIARTLLFMFAEGTVCLIILCLIELRVADKIKYFINNKRNTYGKLMKEADSSNENVIVAEVDSDVAAEKERIHTANIDTLKTNNVLVAKDLTKFYSKDFLAVDRLCLAVPKGECFGLLGINGAVPRGAWLPRRSAAPDRPRPSQLRRLRRPLWLAFRVLFTGVSLLLFVWHGVWSVNKYRYHRSLHSMQPRSYPAEGFELPGVTVCADRPYGQQVTLSSLMIECTISGRPCDNATLQWRTEEELTRVCFTGKPLTLGDRNSERNGYFFRLRFPESAAPGAMYDVYVHEAHDTRTSFFAFNGEKNVEVPLGELVKQELRLNERLVLSQPERPCRAEPGYSATDCLNVCFQEIVVAEAGTDCGLDYFISGHPVCATPEQRYNVTVLAYRLGHRLFRESGCAPRCPPACLLRTYSLVPFSRLVRPWYLRQRVGVLTLNFDSPRYARSSEEVVYDFFSGLGDIGGAMGFLLGLSFLAVLDGIARVLGWLLPRLDVLLTCCERRSSSSSSGINSSNSNSSVWVVAGKTTTFKMLTGDELISWGDAFLMGRSVRDEVKEVHKQLGYCPQFDAVIDQMTGRETLRMFARLRGIYEADIDSVIERLAHGLFLTEYIDKQVREYSGGNKRKLSTAVALVGDPPIVFLDEPTTGMDPVARRLLWDVICRIRAAGRSIILTSHSMEECEALCTRLAIMVNGQFKCMGSPQHLKSKFGQGYTLLVKVAVSSAEKEEFSKTHKRAASSSSTRRQMSASVGPQRRQSMTAAVQPVKDFVEKHFPGSILKDVHQGLLNYQITDTSLSWARIFGMMERAKETLNIEDYSVGQTTLEQTEASASGGDGTQVGGMTRDVEPMGGDPHLSRSARVMVGMLRVTGHWGGAGCGSLIYATLLYALLTNALLLLVYWKGKVGAKARYQGDFSAAFKSSLFGIPDVLSWLCLSCTFFIGRRRYAGLEGFRVVDAELKTMMASGRVDVALLVRLGRQQAALSAAFTRLTDGLAPELVVSMAYGVLLLVSTLLLTVSSAQTGHLVHAGPKIAADLFCAAVTVVVPCEVGQAVQDQVGRIRDSLLARPPVADVAAGQEVLLQLEATRRDLNSLGDLRLYRLRRSTVLAAVSAAVTYIIVFLQFQQPEASG</sequence>
<evidence type="ECO:0000256" key="2">
    <source>
        <dbReference type="ARBA" id="ARBA00007193"/>
    </source>
</evidence>
<dbReference type="InterPro" id="IPR003593">
    <property type="entry name" value="AAA+_ATPase"/>
</dbReference>
<dbReference type="InterPro" id="IPR056264">
    <property type="entry name" value="R2_ABCA1-4-like"/>
</dbReference>
<keyword evidence="10" id="KW-0915">Sodium</keyword>
<dbReference type="EMBL" id="VIIS01001763">
    <property type="protein sequence ID" value="KAF0293197.1"/>
    <property type="molecule type" value="Genomic_DNA"/>
</dbReference>
<evidence type="ECO:0000256" key="14">
    <source>
        <dbReference type="ARBA" id="ARBA00023303"/>
    </source>
</evidence>
<dbReference type="GO" id="GO:0005272">
    <property type="term" value="F:sodium channel activity"/>
    <property type="evidence" value="ECO:0007669"/>
    <property type="project" value="UniProtKB-KW"/>
</dbReference>
<evidence type="ECO:0000313" key="19">
    <source>
        <dbReference type="EMBL" id="KAF0293197.1"/>
    </source>
</evidence>
<dbReference type="InterPro" id="IPR027417">
    <property type="entry name" value="P-loop_NTPase"/>
</dbReference>
<feature type="transmembrane region" description="Helical" evidence="17">
    <location>
        <begin position="1258"/>
        <end position="1277"/>
    </location>
</feature>
<dbReference type="PROSITE" id="PS50893">
    <property type="entry name" value="ABC_TRANSPORTER_2"/>
    <property type="match status" value="2"/>
</dbReference>
<evidence type="ECO:0000256" key="9">
    <source>
        <dbReference type="ARBA" id="ARBA00022989"/>
    </source>
</evidence>
<keyword evidence="3 15" id="KW-0813">Transport</keyword>
<evidence type="ECO:0000256" key="1">
    <source>
        <dbReference type="ARBA" id="ARBA00004141"/>
    </source>
</evidence>
<feature type="domain" description="ABC transporter" evidence="18">
    <location>
        <begin position="1886"/>
        <end position="2114"/>
    </location>
</feature>
<keyword evidence="13 15" id="KW-0739">Sodium transport</keyword>
<feature type="transmembrane region" description="Helical" evidence="17">
    <location>
        <begin position="1402"/>
        <end position="1423"/>
    </location>
</feature>
<evidence type="ECO:0000256" key="16">
    <source>
        <dbReference type="SAM" id="MobiDB-lite"/>
    </source>
</evidence>
<evidence type="ECO:0000256" key="8">
    <source>
        <dbReference type="ARBA" id="ARBA00022840"/>
    </source>
</evidence>
<evidence type="ECO:0000313" key="20">
    <source>
        <dbReference type="Proteomes" id="UP000440578"/>
    </source>
</evidence>
<evidence type="ECO:0000256" key="10">
    <source>
        <dbReference type="ARBA" id="ARBA00023053"/>
    </source>
</evidence>
<dbReference type="Pfam" id="PF23321">
    <property type="entry name" value="R1_ABCA1"/>
    <property type="match status" value="1"/>
</dbReference>
<comment type="subcellular location">
    <subcellularLocation>
        <location evidence="1">Membrane</location>
        <topology evidence="1">Multi-pass membrane protein</topology>
    </subcellularLocation>
</comment>
<evidence type="ECO:0000256" key="5">
    <source>
        <dbReference type="ARBA" id="ARBA00022692"/>
    </source>
</evidence>
<dbReference type="PANTHER" id="PTHR19229">
    <property type="entry name" value="ATP-BINDING CASSETTE TRANSPORTER SUBFAMILY A ABCA"/>
    <property type="match status" value="1"/>
</dbReference>
<comment type="similarity">
    <text evidence="2 15">Belongs to the amiloride-sensitive sodium channel (TC 1.A.6) family.</text>
</comment>
<evidence type="ECO:0000256" key="11">
    <source>
        <dbReference type="ARBA" id="ARBA00023065"/>
    </source>
</evidence>
<evidence type="ECO:0000256" key="15">
    <source>
        <dbReference type="RuleBase" id="RU000679"/>
    </source>
</evidence>
<gene>
    <name evidence="19" type="primary">ABCA3_0</name>
    <name evidence="19" type="ORF">FJT64_008922</name>
</gene>
<proteinExistence type="inferred from homology"/>
<evidence type="ECO:0000256" key="7">
    <source>
        <dbReference type="ARBA" id="ARBA00022741"/>
    </source>
</evidence>
<feature type="transmembrane region" description="Helical" evidence="17">
    <location>
        <begin position="999"/>
        <end position="1023"/>
    </location>
</feature>
<keyword evidence="5 15" id="KW-0812">Transmembrane</keyword>
<comment type="caution">
    <text evidence="19">The sequence shown here is derived from an EMBL/GenBank/DDBJ whole genome shotgun (WGS) entry which is preliminary data.</text>
</comment>
<feature type="transmembrane region" description="Helical" evidence="17">
    <location>
        <begin position="309"/>
        <end position="331"/>
    </location>
</feature>
<dbReference type="Gene3D" id="1.10.287.770">
    <property type="entry name" value="YojJ-like"/>
    <property type="match status" value="1"/>
</dbReference>
<dbReference type="InterPro" id="IPR013525">
    <property type="entry name" value="ABC2_TM"/>
</dbReference>
<evidence type="ECO:0000256" key="3">
    <source>
        <dbReference type="ARBA" id="ARBA00022448"/>
    </source>
</evidence>
<keyword evidence="6" id="KW-0677">Repeat</keyword>
<feature type="transmembrane region" description="Helical" evidence="17">
    <location>
        <begin position="425"/>
        <end position="444"/>
    </location>
</feature>
<evidence type="ECO:0000256" key="12">
    <source>
        <dbReference type="ARBA" id="ARBA00023136"/>
    </source>
</evidence>
<feature type="transmembrane region" description="Helical" evidence="17">
    <location>
        <begin position="396"/>
        <end position="418"/>
    </location>
</feature>
<name>A0A6A4VA91_AMPAM</name>
<evidence type="ECO:0000256" key="6">
    <source>
        <dbReference type="ARBA" id="ARBA00022737"/>
    </source>
</evidence>
<keyword evidence="4 15" id="KW-0894">Sodium channel</keyword>
<dbReference type="GO" id="GO:0016887">
    <property type="term" value="F:ATP hydrolysis activity"/>
    <property type="evidence" value="ECO:0007669"/>
    <property type="project" value="InterPro"/>
</dbReference>
<dbReference type="PANTHER" id="PTHR19229:SF250">
    <property type="entry name" value="ABC TRANSPORTER DOMAIN-CONTAINING PROTEIN-RELATED"/>
    <property type="match status" value="1"/>
</dbReference>
<feature type="transmembrane region" description="Helical" evidence="17">
    <location>
        <begin position="2316"/>
        <end position="2336"/>
    </location>
</feature>
<evidence type="ECO:0000256" key="4">
    <source>
        <dbReference type="ARBA" id="ARBA00022461"/>
    </source>
</evidence>
<evidence type="ECO:0000256" key="13">
    <source>
        <dbReference type="ARBA" id="ARBA00023201"/>
    </source>
</evidence>
<feature type="transmembrane region" description="Helical" evidence="17">
    <location>
        <begin position="1179"/>
        <end position="1199"/>
    </location>
</feature>
<evidence type="ECO:0000256" key="17">
    <source>
        <dbReference type="SAM" id="Phobius"/>
    </source>
</evidence>
<dbReference type="InterPro" id="IPR017871">
    <property type="entry name" value="ABC_transporter-like_CS"/>
</dbReference>
<keyword evidence="8 19" id="KW-0067">ATP-binding</keyword>
<accession>A0A6A4VA91</accession>
<dbReference type="GO" id="GO:0016020">
    <property type="term" value="C:membrane"/>
    <property type="evidence" value="ECO:0007669"/>
    <property type="project" value="UniProtKB-SubCell"/>
</dbReference>
<keyword evidence="9 17" id="KW-1133">Transmembrane helix</keyword>
<protein>
    <submittedName>
        <fullName evidence="19">ATP-binding cassette sub-family A member 3</fullName>
    </submittedName>
</protein>
<dbReference type="SUPFAM" id="SSF52540">
    <property type="entry name" value="P-loop containing nucleoside triphosphate hydrolases"/>
    <property type="match status" value="2"/>
</dbReference>
<dbReference type="GO" id="GO:0005319">
    <property type="term" value="F:lipid transporter activity"/>
    <property type="evidence" value="ECO:0007669"/>
    <property type="project" value="TreeGrafter"/>
</dbReference>